<keyword evidence="2" id="KW-1185">Reference proteome</keyword>
<reference evidence="1 2" key="1">
    <citation type="submission" date="2020-08" db="EMBL/GenBank/DDBJ databases">
        <title>Genomic Encyclopedia of Type Strains, Phase IV (KMG-IV): sequencing the most valuable type-strain genomes for metagenomic binning, comparative biology and taxonomic classification.</title>
        <authorList>
            <person name="Goeker M."/>
        </authorList>
    </citation>
    <scope>NUCLEOTIDE SEQUENCE [LARGE SCALE GENOMIC DNA]</scope>
    <source>
        <strain evidence="1 2">DSM 26723</strain>
    </source>
</reference>
<sequence>MNAAVESLHDRDAQLQAFEACTLPPAQFSHRLHLSFGWQYLQRYGFPAGAGAFCERLRAYVTAVGAAAKYHETITWAYLALMNEERVLRSTPGESFDSMILRRPDLLDHRSGALAQCYSLDQLDVDAARRVFVLPRAS</sequence>
<dbReference type="RefSeq" id="WP_184331463.1">
    <property type="nucleotide sequence ID" value="NZ_JACHHZ010000002.1"/>
</dbReference>
<gene>
    <name evidence="1" type="ORF">HNQ60_002158</name>
</gene>
<accession>A0A841HLX1</accession>
<evidence type="ECO:0000313" key="1">
    <source>
        <dbReference type="EMBL" id="MBB6093280.1"/>
    </source>
</evidence>
<protein>
    <submittedName>
        <fullName evidence="1">Uncharacterized protein</fullName>
    </submittedName>
</protein>
<name>A0A841HLX1_9GAMM</name>
<evidence type="ECO:0000313" key="2">
    <source>
        <dbReference type="Proteomes" id="UP000588068"/>
    </source>
</evidence>
<dbReference type="EMBL" id="JACHHZ010000002">
    <property type="protein sequence ID" value="MBB6093280.1"/>
    <property type="molecule type" value="Genomic_DNA"/>
</dbReference>
<dbReference type="AlphaFoldDB" id="A0A841HLX1"/>
<proteinExistence type="predicted"/>
<dbReference type="Proteomes" id="UP000588068">
    <property type="component" value="Unassembled WGS sequence"/>
</dbReference>
<organism evidence="1 2">
    <name type="scientific">Povalibacter uvarum</name>
    <dbReference type="NCBI Taxonomy" id="732238"/>
    <lineage>
        <taxon>Bacteria</taxon>
        <taxon>Pseudomonadati</taxon>
        <taxon>Pseudomonadota</taxon>
        <taxon>Gammaproteobacteria</taxon>
        <taxon>Steroidobacterales</taxon>
        <taxon>Steroidobacteraceae</taxon>
        <taxon>Povalibacter</taxon>
    </lineage>
</organism>
<comment type="caution">
    <text evidence="1">The sequence shown here is derived from an EMBL/GenBank/DDBJ whole genome shotgun (WGS) entry which is preliminary data.</text>
</comment>